<dbReference type="EMBL" id="BAABLP010000006">
    <property type="protein sequence ID" value="GAA4753235.1"/>
    <property type="molecule type" value="Genomic_DNA"/>
</dbReference>
<reference evidence="3" key="1">
    <citation type="journal article" date="2019" name="Int. J. Syst. Evol. Microbiol.">
        <title>The Global Catalogue of Microorganisms (GCM) 10K type strain sequencing project: providing services to taxonomists for standard genome sequencing and annotation.</title>
        <authorList>
            <consortium name="The Broad Institute Genomics Platform"/>
            <consortium name="The Broad Institute Genome Sequencing Center for Infectious Disease"/>
            <person name="Wu L."/>
            <person name="Ma J."/>
        </authorList>
    </citation>
    <scope>NUCLEOTIDE SEQUENCE [LARGE SCALE GENOMIC DNA]</scope>
    <source>
        <strain evidence="3">JCM 19015</strain>
    </source>
</reference>
<sequence>MTGAVLPDPVSRTRETPTVADRIYVLIDGENLDVTLGTSILQRAPRPADRPRWERVLEFARDLRGKEAVGLFFINATSGNTPWPFVAALQNVGFRAVLLSGSSSEKVVDLGIQRTLEALLERDGDVLVGSHDRDFAPQIERLIDTGRDVAMIGFPELMSGVYSELGVQIHDLEFDVKAFNQRLPRIRVIPIGDFDPADFLD</sequence>
<dbReference type="Pfam" id="PF01936">
    <property type="entry name" value="NYN"/>
    <property type="match status" value="1"/>
</dbReference>
<keyword evidence="3" id="KW-1185">Reference proteome</keyword>
<evidence type="ECO:0000313" key="2">
    <source>
        <dbReference type="EMBL" id="GAA4753235.1"/>
    </source>
</evidence>
<name>A0ABP8ZCV4_9MICO</name>
<proteinExistence type="predicted"/>
<dbReference type="Proteomes" id="UP001500121">
    <property type="component" value="Unassembled WGS sequence"/>
</dbReference>
<evidence type="ECO:0000313" key="3">
    <source>
        <dbReference type="Proteomes" id="UP001500121"/>
    </source>
</evidence>
<evidence type="ECO:0000259" key="1">
    <source>
        <dbReference type="Pfam" id="PF01936"/>
    </source>
</evidence>
<protein>
    <submittedName>
        <fullName evidence="2">NYN domain-containing protein</fullName>
    </submittedName>
</protein>
<organism evidence="2 3">
    <name type="scientific">Amnibacterium soli</name>
    <dbReference type="NCBI Taxonomy" id="1282736"/>
    <lineage>
        <taxon>Bacteria</taxon>
        <taxon>Bacillati</taxon>
        <taxon>Actinomycetota</taxon>
        <taxon>Actinomycetes</taxon>
        <taxon>Micrococcales</taxon>
        <taxon>Microbacteriaceae</taxon>
        <taxon>Amnibacterium</taxon>
    </lineage>
</organism>
<accession>A0ABP8ZCV4</accession>
<gene>
    <name evidence="2" type="ORF">GCM10025783_27660</name>
</gene>
<dbReference type="Gene3D" id="3.40.50.1010">
    <property type="entry name" value="5'-nuclease"/>
    <property type="match status" value="1"/>
</dbReference>
<comment type="caution">
    <text evidence="2">The sequence shown here is derived from an EMBL/GenBank/DDBJ whole genome shotgun (WGS) entry which is preliminary data.</text>
</comment>
<dbReference type="InterPro" id="IPR021139">
    <property type="entry name" value="NYN"/>
</dbReference>
<feature type="domain" description="NYN" evidence="1">
    <location>
        <begin position="22"/>
        <end position="156"/>
    </location>
</feature>